<accession>A7SRG7</accession>
<evidence type="ECO:0000256" key="14">
    <source>
        <dbReference type="ARBA" id="ARBA00047869"/>
    </source>
</evidence>
<feature type="transmembrane region" description="Helical" evidence="16">
    <location>
        <begin position="299"/>
        <end position="319"/>
    </location>
</feature>
<evidence type="ECO:0000256" key="13">
    <source>
        <dbReference type="ARBA" id="ARBA00023136"/>
    </source>
</evidence>
<dbReference type="CDD" id="cd02520">
    <property type="entry name" value="Glucosylceramide_synthase"/>
    <property type="match status" value="1"/>
</dbReference>
<dbReference type="PhylomeDB" id="A7SRG7"/>
<comment type="pathway">
    <text evidence="3">Sphingolipid metabolism.</text>
</comment>
<evidence type="ECO:0000256" key="7">
    <source>
        <dbReference type="ARBA" id="ARBA00022676"/>
    </source>
</evidence>
<comment type="subcellular location">
    <subcellularLocation>
        <location evidence="1">Golgi apparatus membrane</location>
        <topology evidence="1">Multi-pass membrane protein</topology>
    </subcellularLocation>
</comment>
<dbReference type="UniPathway" id="UPA00222"/>
<dbReference type="Gene3D" id="3.90.550.10">
    <property type="entry name" value="Spore Coat Polysaccharide Biosynthesis Protein SpsA, Chain A"/>
    <property type="match status" value="1"/>
</dbReference>
<reference evidence="17 18" key="1">
    <citation type="journal article" date="2007" name="Science">
        <title>Sea anemone genome reveals ancestral eumetazoan gene repertoire and genomic organization.</title>
        <authorList>
            <person name="Putnam N.H."/>
            <person name="Srivastava M."/>
            <person name="Hellsten U."/>
            <person name="Dirks B."/>
            <person name="Chapman J."/>
            <person name="Salamov A."/>
            <person name="Terry A."/>
            <person name="Shapiro H."/>
            <person name="Lindquist E."/>
            <person name="Kapitonov V.V."/>
            <person name="Jurka J."/>
            <person name="Genikhovich G."/>
            <person name="Grigoriev I.V."/>
            <person name="Lucas S.M."/>
            <person name="Steele R.E."/>
            <person name="Finnerty J.R."/>
            <person name="Technau U."/>
            <person name="Martindale M.Q."/>
            <person name="Rokhsar D.S."/>
        </authorList>
    </citation>
    <scope>NUCLEOTIDE SEQUENCE [LARGE SCALE GENOMIC DNA]</scope>
    <source>
        <strain evidence="18">CH2 X CH6</strain>
    </source>
</reference>
<feature type="non-terminal residue" evidence="17">
    <location>
        <position position="356"/>
    </location>
</feature>
<dbReference type="GO" id="GO:0016020">
    <property type="term" value="C:membrane"/>
    <property type="evidence" value="ECO:0000318"/>
    <property type="project" value="GO_Central"/>
</dbReference>
<comment type="pathway">
    <text evidence="2">Lipid metabolism; sphingolipid metabolism.</text>
</comment>
<evidence type="ECO:0000256" key="16">
    <source>
        <dbReference type="SAM" id="Phobius"/>
    </source>
</evidence>
<dbReference type="InterPro" id="IPR025993">
    <property type="entry name" value="Ceramide_glucosylTrfase"/>
</dbReference>
<dbReference type="EMBL" id="DS469761">
    <property type="protein sequence ID" value="EDO33721.1"/>
    <property type="molecule type" value="Genomic_DNA"/>
</dbReference>
<comment type="similarity">
    <text evidence="4">Belongs to the glycosyltransferase 2 family.</text>
</comment>
<protein>
    <recommendedName>
        <fullName evidence="5">ceramide glucosyltransferase</fullName>
        <ecNumber evidence="5">2.4.1.80</ecNumber>
    </recommendedName>
</protein>
<keyword evidence="8" id="KW-0808">Transferase</keyword>
<dbReference type="OMA" id="IVWIIDC"/>
<evidence type="ECO:0000256" key="10">
    <source>
        <dbReference type="ARBA" id="ARBA00022989"/>
    </source>
</evidence>
<dbReference type="FunCoup" id="A7SRG7">
    <property type="interactions" value="223"/>
</dbReference>
<keyword evidence="12" id="KW-0443">Lipid metabolism</keyword>
<dbReference type="FunFam" id="3.90.550.10:FF:000041">
    <property type="entry name" value="UDP-glucose ceramide glucosyltransferase"/>
    <property type="match status" value="1"/>
</dbReference>
<gene>
    <name evidence="17" type="ORF">NEMVEDRAFT_v1g128774</name>
</gene>
<evidence type="ECO:0000256" key="12">
    <source>
        <dbReference type="ARBA" id="ARBA00023098"/>
    </source>
</evidence>
<dbReference type="Proteomes" id="UP000001593">
    <property type="component" value="Unassembled WGS sequence"/>
</dbReference>
<dbReference type="AlphaFoldDB" id="A7SRG7"/>
<dbReference type="InParanoid" id="A7SRG7"/>
<comment type="catalytic activity">
    <reaction evidence="14">
        <text>UDP-alpha-D-xylose + an N-acylsphing-4-enine = a beta-D-xylosyl-(1&lt;-&gt;1')-N-acylsphing-4-enine + UDP + H(+)</text>
        <dbReference type="Rhea" id="RHEA:70243"/>
        <dbReference type="ChEBI" id="CHEBI:15378"/>
        <dbReference type="ChEBI" id="CHEBI:52639"/>
        <dbReference type="ChEBI" id="CHEBI:57632"/>
        <dbReference type="ChEBI" id="CHEBI:58223"/>
        <dbReference type="ChEBI" id="CHEBI:189068"/>
    </reaction>
    <physiologicalReaction direction="left-to-right" evidence="14">
        <dbReference type="Rhea" id="RHEA:70244"/>
    </physiologicalReaction>
</comment>
<dbReference type="HOGENOM" id="CLU_030898_0_0_1"/>
<sequence>ELPGVSILKPLAGDELNLAKNLQTFFELSYPKFEILFCVEDELDSAAGVVRQLIRNYPLVNAKLFTGKTVGVNPKINNMNQGYKAARYDYLWICDSGIMVHPNTLREMVSHMSSGVGMVHQIPFIVCASSASFAACVDKVYFGTQHAFLYLFANTMGLLCANGMSTIYNKKVLDELGGLEAFSCYIAEDYFISKAIYNKGHRIAFSSEPAMQNPSKQSLAQFQGRMLRWTRLRLTMEPLLAAFEPFTECLMIGVLASWAVWQLWAFSIVLFFIKHLLLWFLLDFILLRIVQGSNGSLPPLWKLFLAWLFRELFSIVFFLQAACGRHIEWRTTHFKLLLGGKAELIDKCQNADTHCC</sequence>
<keyword evidence="13 16" id="KW-0472">Membrane</keyword>
<evidence type="ECO:0000313" key="17">
    <source>
        <dbReference type="EMBL" id="EDO33721.1"/>
    </source>
</evidence>
<evidence type="ECO:0000256" key="8">
    <source>
        <dbReference type="ARBA" id="ARBA00022679"/>
    </source>
</evidence>
<dbReference type="Pfam" id="PF13506">
    <property type="entry name" value="Glyco_transf_21"/>
    <property type="match status" value="1"/>
</dbReference>
<keyword evidence="6" id="KW-0444">Lipid biosynthesis</keyword>
<keyword evidence="9 16" id="KW-0812">Transmembrane</keyword>
<comment type="catalytic activity">
    <reaction evidence="15">
        <text>N-(9Z-octadecenoyl)-sphing-4-enine + UDP-alpha-D-xylose = beta-D-xylosyl-(1&lt;-&gt;1')-N-(9Z-octadecenoyl)-sphing-4-enine + UDP + H(+)</text>
        <dbReference type="Rhea" id="RHEA:70247"/>
        <dbReference type="ChEBI" id="CHEBI:15378"/>
        <dbReference type="ChEBI" id="CHEBI:57632"/>
        <dbReference type="ChEBI" id="CHEBI:58223"/>
        <dbReference type="ChEBI" id="CHEBI:77996"/>
        <dbReference type="ChEBI" id="CHEBI:189081"/>
    </reaction>
    <physiologicalReaction direction="left-to-right" evidence="15">
        <dbReference type="Rhea" id="RHEA:70248"/>
    </physiologicalReaction>
</comment>
<evidence type="ECO:0000256" key="15">
    <source>
        <dbReference type="ARBA" id="ARBA00048104"/>
    </source>
</evidence>
<dbReference type="InterPro" id="IPR029044">
    <property type="entry name" value="Nucleotide-diphossugar_trans"/>
</dbReference>
<evidence type="ECO:0000256" key="4">
    <source>
        <dbReference type="ARBA" id="ARBA00006739"/>
    </source>
</evidence>
<dbReference type="GO" id="GO:0006679">
    <property type="term" value="P:glucosylceramide biosynthetic process"/>
    <property type="evidence" value="ECO:0000318"/>
    <property type="project" value="GO_Central"/>
</dbReference>
<dbReference type="STRING" id="45351.A7SRG7"/>
<evidence type="ECO:0000256" key="11">
    <source>
        <dbReference type="ARBA" id="ARBA00023034"/>
    </source>
</evidence>
<proteinExistence type="inferred from homology"/>
<evidence type="ECO:0000256" key="9">
    <source>
        <dbReference type="ARBA" id="ARBA00022692"/>
    </source>
</evidence>
<keyword evidence="7" id="KW-0328">Glycosyltransferase</keyword>
<keyword evidence="10 16" id="KW-1133">Transmembrane helix</keyword>
<dbReference type="EC" id="2.4.1.80" evidence="5"/>
<dbReference type="eggNOG" id="KOG2547">
    <property type="taxonomic scope" value="Eukaryota"/>
</dbReference>
<feature type="transmembrane region" description="Helical" evidence="16">
    <location>
        <begin position="264"/>
        <end position="287"/>
    </location>
</feature>
<dbReference type="GO" id="GO:0008120">
    <property type="term" value="F:ceramide glucosyltransferase activity"/>
    <property type="evidence" value="ECO:0000318"/>
    <property type="project" value="GO_Central"/>
</dbReference>
<dbReference type="SUPFAM" id="SSF53448">
    <property type="entry name" value="Nucleotide-diphospho-sugar transferases"/>
    <property type="match status" value="1"/>
</dbReference>
<dbReference type="PANTHER" id="PTHR12726:SF0">
    <property type="entry name" value="CERAMIDE GLUCOSYLTRANSFERASE"/>
    <property type="match status" value="1"/>
</dbReference>
<evidence type="ECO:0000256" key="5">
    <source>
        <dbReference type="ARBA" id="ARBA00012699"/>
    </source>
</evidence>
<keyword evidence="11" id="KW-0333">Golgi apparatus</keyword>
<evidence type="ECO:0000313" key="18">
    <source>
        <dbReference type="Proteomes" id="UP000001593"/>
    </source>
</evidence>
<dbReference type="GO" id="GO:0000139">
    <property type="term" value="C:Golgi membrane"/>
    <property type="evidence" value="ECO:0007669"/>
    <property type="project" value="UniProtKB-SubCell"/>
</dbReference>
<keyword evidence="18" id="KW-1185">Reference proteome</keyword>
<evidence type="ECO:0000256" key="6">
    <source>
        <dbReference type="ARBA" id="ARBA00022516"/>
    </source>
</evidence>
<evidence type="ECO:0000256" key="2">
    <source>
        <dbReference type="ARBA" id="ARBA00004760"/>
    </source>
</evidence>
<name>A7SRG7_NEMVE</name>
<evidence type="ECO:0000256" key="3">
    <source>
        <dbReference type="ARBA" id="ARBA00004991"/>
    </source>
</evidence>
<evidence type="ECO:0000256" key="1">
    <source>
        <dbReference type="ARBA" id="ARBA00004653"/>
    </source>
</evidence>
<organism evidence="17 18">
    <name type="scientific">Nematostella vectensis</name>
    <name type="common">Starlet sea anemone</name>
    <dbReference type="NCBI Taxonomy" id="45351"/>
    <lineage>
        <taxon>Eukaryota</taxon>
        <taxon>Metazoa</taxon>
        <taxon>Cnidaria</taxon>
        <taxon>Anthozoa</taxon>
        <taxon>Hexacorallia</taxon>
        <taxon>Actiniaria</taxon>
        <taxon>Edwardsiidae</taxon>
        <taxon>Nematostella</taxon>
    </lineage>
</organism>
<dbReference type="PANTHER" id="PTHR12726">
    <property type="entry name" value="CERAMIDE GLUCOSYLTRANSFERASE"/>
    <property type="match status" value="1"/>
</dbReference>
<feature type="transmembrane region" description="Helical" evidence="16">
    <location>
        <begin position="238"/>
        <end position="258"/>
    </location>
</feature>